<reference evidence="1" key="1">
    <citation type="submission" date="2022-04" db="EMBL/GenBank/DDBJ databases">
        <title>A functionally conserved STORR gene fusion in Papaver species that diverged 16.8 million years ago.</title>
        <authorList>
            <person name="Catania T."/>
        </authorList>
    </citation>
    <scope>NUCLEOTIDE SEQUENCE</scope>
    <source>
        <strain evidence="1">S-188037</strain>
    </source>
</reference>
<dbReference type="InterPro" id="IPR023626">
    <property type="entry name" value="Ribosomal_eL39_dom_sf"/>
</dbReference>
<accession>A0AAD4XB45</accession>
<dbReference type="EMBL" id="JAJJMB010012161">
    <property type="protein sequence ID" value="KAI3885108.1"/>
    <property type="molecule type" value="Genomic_DNA"/>
</dbReference>
<organism evidence="1 2">
    <name type="scientific">Papaver atlanticum</name>
    <dbReference type="NCBI Taxonomy" id="357466"/>
    <lineage>
        <taxon>Eukaryota</taxon>
        <taxon>Viridiplantae</taxon>
        <taxon>Streptophyta</taxon>
        <taxon>Embryophyta</taxon>
        <taxon>Tracheophyta</taxon>
        <taxon>Spermatophyta</taxon>
        <taxon>Magnoliopsida</taxon>
        <taxon>Ranunculales</taxon>
        <taxon>Papaveraceae</taxon>
        <taxon>Papaveroideae</taxon>
        <taxon>Papaver</taxon>
    </lineage>
</organism>
<evidence type="ECO:0000313" key="1">
    <source>
        <dbReference type="EMBL" id="KAI3885108.1"/>
    </source>
</evidence>
<dbReference type="Proteomes" id="UP001202328">
    <property type="component" value="Unassembled WGS sequence"/>
</dbReference>
<proteinExistence type="predicted"/>
<keyword evidence="2" id="KW-1185">Reference proteome</keyword>
<gene>
    <name evidence="1" type="ORF">MKW98_002500</name>
</gene>
<sequence length="67" mass="7695">MIPCATYDLMLCAKDASTLEGSKQEFFLSAQYVVSTSELETIMPSHKSFKINKKLFKKMRHNRPINP</sequence>
<name>A0AAD4XB45_9MAGN</name>
<evidence type="ECO:0000313" key="2">
    <source>
        <dbReference type="Proteomes" id="UP001202328"/>
    </source>
</evidence>
<comment type="caution">
    <text evidence="1">The sequence shown here is derived from an EMBL/GenBank/DDBJ whole genome shotgun (WGS) entry which is preliminary data.</text>
</comment>
<dbReference type="AlphaFoldDB" id="A0AAD4XB45"/>
<protein>
    <submittedName>
        <fullName evidence="1">Uncharacterized protein</fullName>
    </submittedName>
</protein>
<dbReference type="Gene3D" id="1.10.1620.10">
    <property type="entry name" value="Ribosomal protein L39e"/>
    <property type="match status" value="1"/>
</dbReference>